<feature type="compositionally biased region" description="Low complexity" evidence="1">
    <location>
        <begin position="363"/>
        <end position="380"/>
    </location>
</feature>
<dbReference type="AlphaFoldDB" id="A0A5C3KWU2"/>
<proteinExistence type="predicted"/>
<dbReference type="STRING" id="230819.A0A5C3KWU2"/>
<feature type="compositionally biased region" description="Polar residues" evidence="1">
    <location>
        <begin position="224"/>
        <end position="249"/>
    </location>
</feature>
<feature type="region of interest" description="Disordered" evidence="1">
    <location>
        <begin position="139"/>
        <end position="274"/>
    </location>
</feature>
<evidence type="ECO:0000259" key="2">
    <source>
        <dbReference type="Pfam" id="PF13649"/>
    </source>
</evidence>
<keyword evidence="4" id="KW-1185">Reference proteome</keyword>
<dbReference type="CDD" id="cd02440">
    <property type="entry name" value="AdoMet_MTases"/>
    <property type="match status" value="1"/>
</dbReference>
<dbReference type="PANTHER" id="PTHR43591:SF24">
    <property type="entry name" value="2-METHOXY-6-POLYPRENYL-1,4-BENZOQUINOL METHYLASE, MITOCHONDRIAL"/>
    <property type="match status" value="1"/>
</dbReference>
<evidence type="ECO:0000313" key="3">
    <source>
        <dbReference type="EMBL" id="TFK25141.1"/>
    </source>
</evidence>
<dbReference type="Proteomes" id="UP000307440">
    <property type="component" value="Unassembled WGS sequence"/>
</dbReference>
<feature type="region of interest" description="Disordered" evidence="1">
    <location>
        <begin position="298"/>
        <end position="514"/>
    </location>
</feature>
<reference evidence="3 4" key="1">
    <citation type="journal article" date="2019" name="Nat. Ecol. Evol.">
        <title>Megaphylogeny resolves global patterns of mushroom evolution.</title>
        <authorList>
            <person name="Varga T."/>
            <person name="Krizsan K."/>
            <person name="Foldi C."/>
            <person name="Dima B."/>
            <person name="Sanchez-Garcia M."/>
            <person name="Sanchez-Ramirez S."/>
            <person name="Szollosi G.J."/>
            <person name="Szarkandi J.G."/>
            <person name="Papp V."/>
            <person name="Albert L."/>
            <person name="Andreopoulos W."/>
            <person name="Angelini C."/>
            <person name="Antonin V."/>
            <person name="Barry K.W."/>
            <person name="Bougher N.L."/>
            <person name="Buchanan P."/>
            <person name="Buyck B."/>
            <person name="Bense V."/>
            <person name="Catcheside P."/>
            <person name="Chovatia M."/>
            <person name="Cooper J."/>
            <person name="Damon W."/>
            <person name="Desjardin D."/>
            <person name="Finy P."/>
            <person name="Geml J."/>
            <person name="Haridas S."/>
            <person name="Hughes K."/>
            <person name="Justo A."/>
            <person name="Karasinski D."/>
            <person name="Kautmanova I."/>
            <person name="Kiss B."/>
            <person name="Kocsube S."/>
            <person name="Kotiranta H."/>
            <person name="LaButti K.M."/>
            <person name="Lechner B.E."/>
            <person name="Liimatainen K."/>
            <person name="Lipzen A."/>
            <person name="Lukacs Z."/>
            <person name="Mihaltcheva S."/>
            <person name="Morgado L.N."/>
            <person name="Niskanen T."/>
            <person name="Noordeloos M.E."/>
            <person name="Ohm R.A."/>
            <person name="Ortiz-Santana B."/>
            <person name="Ovrebo C."/>
            <person name="Racz N."/>
            <person name="Riley R."/>
            <person name="Savchenko A."/>
            <person name="Shiryaev A."/>
            <person name="Soop K."/>
            <person name="Spirin V."/>
            <person name="Szebenyi C."/>
            <person name="Tomsovsky M."/>
            <person name="Tulloss R.E."/>
            <person name="Uehling J."/>
            <person name="Grigoriev I.V."/>
            <person name="Vagvolgyi C."/>
            <person name="Papp T."/>
            <person name="Martin F.M."/>
            <person name="Miettinen O."/>
            <person name="Hibbett D.S."/>
            <person name="Nagy L.G."/>
        </authorList>
    </citation>
    <scope>NUCLEOTIDE SEQUENCE [LARGE SCALE GENOMIC DNA]</scope>
    <source>
        <strain evidence="3 4">CBS 121175</strain>
    </source>
</reference>
<dbReference type="PANTHER" id="PTHR43591">
    <property type="entry name" value="METHYLTRANSFERASE"/>
    <property type="match status" value="1"/>
</dbReference>
<feature type="compositionally biased region" description="Polar residues" evidence="1">
    <location>
        <begin position="1142"/>
        <end position="1177"/>
    </location>
</feature>
<protein>
    <recommendedName>
        <fullName evidence="2">Methyltransferase domain-containing protein</fullName>
    </recommendedName>
</protein>
<dbReference type="EMBL" id="ML210190">
    <property type="protein sequence ID" value="TFK25141.1"/>
    <property type="molecule type" value="Genomic_DNA"/>
</dbReference>
<feature type="region of interest" description="Disordered" evidence="1">
    <location>
        <begin position="1136"/>
        <end position="1185"/>
    </location>
</feature>
<dbReference type="SUPFAM" id="SSF53335">
    <property type="entry name" value="S-adenosyl-L-methionine-dependent methyltransferases"/>
    <property type="match status" value="1"/>
</dbReference>
<dbReference type="OrthoDB" id="2013972at2759"/>
<feature type="domain" description="Methyltransferase" evidence="2">
    <location>
        <begin position="675"/>
        <end position="776"/>
    </location>
</feature>
<feature type="compositionally biased region" description="Low complexity" evidence="1">
    <location>
        <begin position="480"/>
        <end position="500"/>
    </location>
</feature>
<feature type="region of interest" description="Disordered" evidence="1">
    <location>
        <begin position="967"/>
        <end position="993"/>
    </location>
</feature>
<dbReference type="GO" id="GO:0008168">
    <property type="term" value="F:methyltransferase activity"/>
    <property type="evidence" value="ECO:0007669"/>
    <property type="project" value="TreeGrafter"/>
</dbReference>
<evidence type="ECO:0000256" key="1">
    <source>
        <dbReference type="SAM" id="MobiDB-lite"/>
    </source>
</evidence>
<dbReference type="InterPro" id="IPR029063">
    <property type="entry name" value="SAM-dependent_MTases_sf"/>
</dbReference>
<organism evidence="3 4">
    <name type="scientific">Coprinopsis marcescibilis</name>
    <name type="common">Agaric fungus</name>
    <name type="synonym">Psathyrella marcescibilis</name>
    <dbReference type="NCBI Taxonomy" id="230819"/>
    <lineage>
        <taxon>Eukaryota</taxon>
        <taxon>Fungi</taxon>
        <taxon>Dikarya</taxon>
        <taxon>Basidiomycota</taxon>
        <taxon>Agaricomycotina</taxon>
        <taxon>Agaricomycetes</taxon>
        <taxon>Agaricomycetidae</taxon>
        <taxon>Agaricales</taxon>
        <taxon>Agaricineae</taxon>
        <taxon>Psathyrellaceae</taxon>
        <taxon>Coprinopsis</taxon>
    </lineage>
</organism>
<dbReference type="Gene3D" id="3.40.50.150">
    <property type="entry name" value="Vaccinia Virus protein VP39"/>
    <property type="match status" value="1"/>
</dbReference>
<dbReference type="Pfam" id="PF13649">
    <property type="entry name" value="Methyltransf_25"/>
    <property type="match status" value="1"/>
</dbReference>
<sequence>MASRTAGGRKRLRQEPTTPSTISSKPFRKLFSRSKSVAPPPSIPDSPPLPSPKVNRQEPVGSVQSSRRDIVVSRSETPSNVRQILEHGHGQLNGYPPSRDHFVPYPSPQESPRGLSPYPPYDFQGQSIVKKSSSASDVFSNFQAPNTPEPQFPTPPSQVFLEATYQPPPPPTNSRHFQSRLVPANPQNGQFLQPSAHSFERNYDTTSYPSPQISPSHRPLPEYSDTSPTISELTISSPAPNHPTINSLLLQPASPRPPRRDPPSYGSPQIMSHSRVPLHTAVPFSGRNDGVYSGIRADHHRMYPSPSPSDYSLPITEDQYPSSGPSPNNGEDVRRRYGMVDSRPITPDEPHFAPYSRGHPTPSIISKSSSSSRQSSGSQDSEGKQAFIFPGGRSAARPKVRSSGSPRLKFKKKSGDLPTTPVPGSPVLPSFSSRNASPTNSYAGSPPPSIAEVLSSPASSVLGLSTANISRTPETRPRKGSTATAATGATTTSSNSSRSNPGFVYPGGRSRAQPAMAPITIPNLKLKARSSKRSLKSTGSVSSDGNRARFMGITLKKKKSKGEAPESPMAFTLNKLPSDQVSLSDYNGSELGSTTSNGGPAGPEFEVYREQQMSSETRRHERMARIKSRIGSYPLDPYDSILLDNDRHTGDLLHRLNGTTSPSFYDYGNIPPMTVLDLGCGQGHWVVDAAIAWKGHGTKVTGYDMVDISKVLIPWANKQGVSENIRFVRGNFLKQRLPFPDNSFDLVRMSSLTLCITADAWIFVFQEICRVLTVGGRLELIDDSIIFPYGKPASTSANGPATPTSTPRLNVLAPRLDIHIPSSAFSTFSIYEDSERINPGLGILEDEEDVYDLYQVKEEEAESDLDDTATLSGIESDAQPPALQADPRATPVPRARSNATQASARRMAWLRHDAICRDLEALFEHMLTHKFGIHMRPEEFVLELMQDVFGHAREIKTMHLSLAPPDVAVDEDAPRGRPKDTSRSHDRYGGFGGTFKHIPSPSGTVSSRTAAGTPLSRSPGLVLSPSTFIPMAQGELEIHASKHLRLLLSCKKFLVEHAMEATEDEEIDEDSVLEALWEYEGFLRARFNCPPNLPDRDKSPSFSDAASTRGSILSVSSDGQDAMWEYQSELRQRFAWPEGTEAPTSGRSQITPKVASMATSCTDTNGPNQPNRTSSPAPTIAPPYSRSEMTHVRTFRVYEAIKLVESILGLGSAA</sequence>
<feature type="compositionally biased region" description="Pro residues" evidence="1">
    <location>
        <begin position="147"/>
        <end position="156"/>
    </location>
</feature>
<name>A0A5C3KWU2_COPMA</name>
<feature type="compositionally biased region" description="Basic and acidic residues" evidence="1">
    <location>
        <begin position="972"/>
        <end position="988"/>
    </location>
</feature>
<accession>A0A5C3KWU2</accession>
<feature type="compositionally biased region" description="Polar residues" evidence="1">
    <location>
        <begin position="456"/>
        <end position="472"/>
    </location>
</feature>
<feature type="compositionally biased region" description="Polar residues" evidence="1">
    <location>
        <begin position="204"/>
        <end position="215"/>
    </location>
</feature>
<feature type="compositionally biased region" description="Polar residues" evidence="1">
    <location>
        <begin position="430"/>
        <end position="443"/>
    </location>
</feature>
<feature type="region of interest" description="Disordered" evidence="1">
    <location>
        <begin position="1"/>
        <end position="125"/>
    </location>
</feature>
<dbReference type="InterPro" id="IPR041698">
    <property type="entry name" value="Methyltransf_25"/>
</dbReference>
<feature type="compositionally biased region" description="Polar residues" evidence="1">
    <location>
        <begin position="319"/>
        <end position="329"/>
    </location>
</feature>
<evidence type="ECO:0000313" key="4">
    <source>
        <dbReference type="Proteomes" id="UP000307440"/>
    </source>
</evidence>
<feature type="compositionally biased region" description="Polar residues" evidence="1">
    <location>
        <begin position="15"/>
        <end position="24"/>
    </location>
</feature>
<feature type="compositionally biased region" description="Pro residues" evidence="1">
    <location>
        <begin position="38"/>
        <end position="51"/>
    </location>
</feature>
<feature type="compositionally biased region" description="Polar residues" evidence="1">
    <location>
        <begin position="185"/>
        <end position="196"/>
    </location>
</feature>
<gene>
    <name evidence="3" type="ORF">FA15DRAFT_680390</name>
</gene>
<feature type="region of interest" description="Disordered" evidence="1">
    <location>
        <begin position="860"/>
        <end position="900"/>
    </location>
</feature>